<evidence type="ECO:0000313" key="3">
    <source>
        <dbReference type="Proteomes" id="UP000295444"/>
    </source>
</evidence>
<dbReference type="InterPro" id="IPR024020">
    <property type="entry name" value="Anit_sigma_mycothiol_RsrA"/>
</dbReference>
<keyword evidence="3" id="KW-1185">Reference proteome</keyword>
<organism evidence="2 3">
    <name type="scientific">Labedaea rhizosphaerae</name>
    <dbReference type="NCBI Taxonomy" id="598644"/>
    <lineage>
        <taxon>Bacteria</taxon>
        <taxon>Bacillati</taxon>
        <taxon>Actinomycetota</taxon>
        <taxon>Actinomycetes</taxon>
        <taxon>Pseudonocardiales</taxon>
        <taxon>Pseudonocardiaceae</taxon>
        <taxon>Labedaea</taxon>
    </lineage>
</organism>
<sequence length="103" mass="11707">MSCGKPHETPCSEVLSEVWLFLDRECDPNRRQALQQHLDECNPCLEEYGIDEHLKVLLASKCGGEQAPESLKQRLRASIRQTVIDHDGVRTTTTTVELTEEQD</sequence>
<dbReference type="OrthoDB" id="3267840at2"/>
<dbReference type="Pfam" id="PF13490">
    <property type="entry name" value="zf-HC2"/>
    <property type="match status" value="1"/>
</dbReference>
<dbReference type="Proteomes" id="UP000295444">
    <property type="component" value="Unassembled WGS sequence"/>
</dbReference>
<dbReference type="InterPro" id="IPR027383">
    <property type="entry name" value="Znf_put"/>
</dbReference>
<dbReference type="AlphaFoldDB" id="A0A4R6S2F7"/>
<reference evidence="2 3" key="1">
    <citation type="submission" date="2019-03" db="EMBL/GenBank/DDBJ databases">
        <title>Genomic Encyclopedia of Type Strains, Phase IV (KMG-IV): sequencing the most valuable type-strain genomes for metagenomic binning, comparative biology and taxonomic classification.</title>
        <authorList>
            <person name="Goeker M."/>
        </authorList>
    </citation>
    <scope>NUCLEOTIDE SEQUENCE [LARGE SCALE GENOMIC DNA]</scope>
    <source>
        <strain evidence="2 3">DSM 45361</strain>
    </source>
</reference>
<comment type="caution">
    <text evidence="2">The sequence shown here is derived from an EMBL/GenBank/DDBJ whole genome shotgun (WGS) entry which is preliminary data.</text>
</comment>
<dbReference type="NCBIfam" id="TIGR03988">
    <property type="entry name" value="antisig_RsrA"/>
    <property type="match status" value="1"/>
</dbReference>
<accession>A0A4R6S2F7</accession>
<protein>
    <submittedName>
        <fullName evidence="2">Mycothiol system anti-sigma-R factor</fullName>
    </submittedName>
</protein>
<name>A0A4R6S2F7_LABRH</name>
<evidence type="ECO:0000259" key="1">
    <source>
        <dbReference type="Pfam" id="PF13490"/>
    </source>
</evidence>
<dbReference type="RefSeq" id="WP_133852762.1">
    <property type="nucleotide sequence ID" value="NZ_SNXZ01000006.1"/>
</dbReference>
<evidence type="ECO:0000313" key="2">
    <source>
        <dbReference type="EMBL" id="TDP93752.1"/>
    </source>
</evidence>
<gene>
    <name evidence="2" type="ORF">EV186_106146</name>
</gene>
<dbReference type="EMBL" id="SNXZ01000006">
    <property type="protein sequence ID" value="TDP93752.1"/>
    <property type="molecule type" value="Genomic_DNA"/>
</dbReference>
<proteinExistence type="predicted"/>
<feature type="domain" description="Putative zinc-finger" evidence="1">
    <location>
        <begin position="11"/>
        <end position="44"/>
    </location>
</feature>